<dbReference type="GO" id="GO:0016567">
    <property type="term" value="P:protein ubiquitination"/>
    <property type="evidence" value="ECO:0007669"/>
    <property type="project" value="TreeGrafter"/>
</dbReference>
<evidence type="ECO:0000256" key="4">
    <source>
        <dbReference type="ARBA" id="ARBA00022679"/>
    </source>
</evidence>
<keyword evidence="5" id="KW-0479">Metal-binding</keyword>
<comment type="caution">
    <text evidence="16">The sequence shown here is derived from an EMBL/GenBank/DDBJ whole genome shotgun (WGS) entry which is preliminary data.</text>
</comment>
<organism evidence="16 17">
    <name type="scientific">Megalurothrips usitatus</name>
    <name type="common">bean blossom thrips</name>
    <dbReference type="NCBI Taxonomy" id="439358"/>
    <lineage>
        <taxon>Eukaryota</taxon>
        <taxon>Metazoa</taxon>
        <taxon>Ecdysozoa</taxon>
        <taxon>Arthropoda</taxon>
        <taxon>Hexapoda</taxon>
        <taxon>Insecta</taxon>
        <taxon>Pterygota</taxon>
        <taxon>Neoptera</taxon>
        <taxon>Paraneoptera</taxon>
        <taxon>Thysanoptera</taxon>
        <taxon>Terebrantia</taxon>
        <taxon>Thripoidea</taxon>
        <taxon>Thripidae</taxon>
        <taxon>Megalurothrips</taxon>
    </lineage>
</organism>
<evidence type="ECO:0000256" key="7">
    <source>
        <dbReference type="ARBA" id="ARBA00022786"/>
    </source>
</evidence>
<dbReference type="Gene3D" id="3.30.40.10">
    <property type="entry name" value="Zinc/RING finger domain, C3HC4 (zinc finger)"/>
    <property type="match status" value="1"/>
</dbReference>
<proteinExistence type="inferred from homology"/>
<dbReference type="InterPro" id="IPR013083">
    <property type="entry name" value="Znf_RING/FYVE/PHD"/>
</dbReference>
<dbReference type="EC" id="2.3.2.27" evidence="3"/>
<dbReference type="PANTHER" id="PTHR15710">
    <property type="entry name" value="E3 UBIQUITIN-PROTEIN LIGASE PRAJA"/>
    <property type="match status" value="1"/>
</dbReference>
<evidence type="ECO:0000256" key="2">
    <source>
        <dbReference type="ARBA" id="ARBA00004906"/>
    </source>
</evidence>
<dbReference type="SUPFAM" id="SSF57850">
    <property type="entry name" value="RING/U-box"/>
    <property type="match status" value="1"/>
</dbReference>
<evidence type="ECO:0000256" key="5">
    <source>
        <dbReference type="ARBA" id="ARBA00022723"/>
    </source>
</evidence>
<comment type="function">
    <text evidence="12">E3 ubiquitin-protein ligase which accepts ubiquitin from an E2 ubiquitin-conjugating enzyme in the form of a thioester and then directly transfers the ubiquitin to targeted substrates. Catalyzes monoubiquitination of 26S proteasome subunit PSMC2/RPT1.</text>
</comment>
<evidence type="ECO:0000256" key="14">
    <source>
        <dbReference type="SAM" id="MobiDB-lite"/>
    </source>
</evidence>
<accession>A0AAV7XQW0</accession>
<keyword evidence="8" id="KW-0862">Zinc</keyword>
<evidence type="ECO:0000256" key="13">
    <source>
        <dbReference type="PROSITE-ProRule" id="PRU00175"/>
    </source>
</evidence>
<dbReference type="PROSITE" id="PS50089">
    <property type="entry name" value="ZF_RING_2"/>
    <property type="match status" value="1"/>
</dbReference>
<dbReference type="GO" id="GO:0008270">
    <property type="term" value="F:zinc ion binding"/>
    <property type="evidence" value="ECO:0007669"/>
    <property type="project" value="UniProtKB-KW"/>
</dbReference>
<feature type="domain" description="RING-type" evidence="15">
    <location>
        <begin position="68"/>
        <end position="109"/>
    </location>
</feature>
<name>A0AAV7XQW0_9NEOP</name>
<evidence type="ECO:0000256" key="6">
    <source>
        <dbReference type="ARBA" id="ARBA00022771"/>
    </source>
</evidence>
<keyword evidence="4" id="KW-0808">Transferase</keyword>
<dbReference type="GO" id="GO:0061630">
    <property type="term" value="F:ubiquitin protein ligase activity"/>
    <property type="evidence" value="ECO:0007669"/>
    <property type="project" value="UniProtKB-EC"/>
</dbReference>
<gene>
    <name evidence="16" type="ORF">ONE63_008594</name>
</gene>
<evidence type="ECO:0000256" key="3">
    <source>
        <dbReference type="ARBA" id="ARBA00012483"/>
    </source>
</evidence>
<evidence type="ECO:0000313" key="16">
    <source>
        <dbReference type="EMBL" id="KAJ1527053.1"/>
    </source>
</evidence>
<dbReference type="InterPro" id="IPR001841">
    <property type="entry name" value="Znf_RING"/>
</dbReference>
<keyword evidence="6 13" id="KW-0863">Zinc-finger</keyword>
<evidence type="ECO:0000259" key="15">
    <source>
        <dbReference type="PROSITE" id="PS50089"/>
    </source>
</evidence>
<sequence length="145" mass="17023">MADYFQEMNCTPLADGETPNFFLHMARLLQDFGMWEELGTNKKLPPPASKRAVEQLKVSTVEKEGEQCPVCLKKFEKEEKIKVMPCNHNFHSGCILPWLQKTNSCPLCRHELPTDDEEYENYKKEQKRAKEREEDLRNLHDSMFS</sequence>
<keyword evidence="7" id="KW-0833">Ubl conjugation pathway</keyword>
<dbReference type="FunFam" id="3.30.40.10:FF:000127">
    <property type="entry name" value="E3 ubiquitin-protein ligase RNF181"/>
    <property type="match status" value="1"/>
</dbReference>
<comment type="pathway">
    <text evidence="2">Protein modification; protein ubiquitination.</text>
</comment>
<evidence type="ECO:0000256" key="8">
    <source>
        <dbReference type="ARBA" id="ARBA00022833"/>
    </source>
</evidence>
<keyword evidence="17" id="KW-1185">Reference proteome</keyword>
<dbReference type="GO" id="GO:0005737">
    <property type="term" value="C:cytoplasm"/>
    <property type="evidence" value="ECO:0007669"/>
    <property type="project" value="TreeGrafter"/>
</dbReference>
<dbReference type="AlphaFoldDB" id="A0AAV7XQW0"/>
<evidence type="ECO:0000256" key="11">
    <source>
        <dbReference type="ARBA" id="ARBA00041674"/>
    </source>
</evidence>
<feature type="compositionally biased region" description="Basic and acidic residues" evidence="14">
    <location>
        <begin position="120"/>
        <end position="145"/>
    </location>
</feature>
<evidence type="ECO:0000256" key="12">
    <source>
        <dbReference type="ARBA" id="ARBA00045940"/>
    </source>
</evidence>
<dbReference type="SMART" id="SM00184">
    <property type="entry name" value="RING"/>
    <property type="match status" value="1"/>
</dbReference>
<dbReference type="Pfam" id="PF13639">
    <property type="entry name" value="zf-RING_2"/>
    <property type="match status" value="1"/>
</dbReference>
<dbReference type="PANTHER" id="PTHR15710:SF160">
    <property type="entry name" value="E3 UBIQUITIN-PROTEIN LIGASE RNF181"/>
    <property type="match status" value="1"/>
</dbReference>
<reference evidence="16" key="1">
    <citation type="submission" date="2022-12" db="EMBL/GenBank/DDBJ databases">
        <title>Chromosome-level genome assembly of the bean flower thrips Megalurothrips usitatus.</title>
        <authorList>
            <person name="Ma L."/>
            <person name="Liu Q."/>
            <person name="Li H."/>
            <person name="Cai W."/>
        </authorList>
    </citation>
    <scope>NUCLEOTIDE SEQUENCE</scope>
    <source>
        <strain evidence="16">Cailab_2022a</strain>
    </source>
</reference>
<evidence type="ECO:0000256" key="10">
    <source>
        <dbReference type="ARBA" id="ARBA00039317"/>
    </source>
</evidence>
<feature type="region of interest" description="Disordered" evidence="14">
    <location>
        <begin position="119"/>
        <end position="145"/>
    </location>
</feature>
<evidence type="ECO:0000256" key="1">
    <source>
        <dbReference type="ARBA" id="ARBA00000900"/>
    </source>
</evidence>
<protein>
    <recommendedName>
        <fullName evidence="10">E3 ubiquitin-protein ligase RNF181</fullName>
        <ecNumber evidence="3">2.3.2.27</ecNumber>
    </recommendedName>
    <alternativeName>
        <fullName evidence="11">RING finger protein 181</fullName>
    </alternativeName>
</protein>
<evidence type="ECO:0000313" key="17">
    <source>
        <dbReference type="Proteomes" id="UP001075354"/>
    </source>
</evidence>
<evidence type="ECO:0000256" key="9">
    <source>
        <dbReference type="ARBA" id="ARBA00038197"/>
    </source>
</evidence>
<comment type="catalytic activity">
    <reaction evidence="1">
        <text>S-ubiquitinyl-[E2 ubiquitin-conjugating enzyme]-L-cysteine + [acceptor protein]-L-lysine = [E2 ubiquitin-conjugating enzyme]-L-cysteine + N(6)-ubiquitinyl-[acceptor protein]-L-lysine.</text>
        <dbReference type="EC" id="2.3.2.27"/>
    </reaction>
</comment>
<dbReference type="Proteomes" id="UP001075354">
    <property type="component" value="Chromosome 6"/>
</dbReference>
<comment type="similarity">
    <text evidence="9">Belongs to the RNF181 family.</text>
</comment>
<dbReference type="EMBL" id="JAPTSV010000006">
    <property type="protein sequence ID" value="KAJ1527053.1"/>
    <property type="molecule type" value="Genomic_DNA"/>
</dbReference>